<evidence type="ECO:0000313" key="2">
    <source>
        <dbReference type="Proteomes" id="UP000487350"/>
    </source>
</evidence>
<comment type="caution">
    <text evidence="1">The sequence shown here is derived from an EMBL/GenBank/DDBJ whole genome shotgun (WGS) entry which is preliminary data.</text>
</comment>
<name>A0A844AXH9_9BURK</name>
<gene>
    <name evidence="1" type="ORF">GHT07_07395</name>
</gene>
<evidence type="ECO:0000313" key="1">
    <source>
        <dbReference type="EMBL" id="MRD47098.1"/>
    </source>
</evidence>
<protein>
    <submittedName>
        <fullName evidence="1">Uncharacterized protein</fullName>
    </submittedName>
</protein>
<keyword evidence="2" id="KW-1185">Reference proteome</keyword>
<sequence length="224" mass="24955">MLHWQRRHTSLDVDDAVIREVDGIGFECVPHVGADISEIFRILQACSAGGWWRRRTGEIGQGVERPVQLGQVVVQPPLRQNLGRGQKGRDNSSKLQHLLMADAFFQWVLLGCAFRLRFQCRAKGDVFTSPRPGNFGGVSAGANGDIDALGNVGEGGQRKEEIWLRCVLTEAQRPPRVLRPVRVELLACRGSRRHKADKFENNVARTQHGEGLLQLSDLHIVQSP</sequence>
<dbReference type="EMBL" id="WJBU01000006">
    <property type="protein sequence ID" value="MRD47098.1"/>
    <property type="molecule type" value="Genomic_DNA"/>
</dbReference>
<accession>A0A844AXH9</accession>
<proteinExistence type="predicted"/>
<dbReference type="Proteomes" id="UP000487350">
    <property type="component" value="Unassembled WGS sequence"/>
</dbReference>
<reference evidence="1 2" key="1">
    <citation type="submission" date="2019-11" db="EMBL/GenBank/DDBJ databases">
        <title>Caenimonas koreensis gen. nov., sp. nov., isolated from activated sludge.</title>
        <authorList>
            <person name="Seung H.R."/>
        </authorList>
    </citation>
    <scope>NUCLEOTIDE SEQUENCE [LARGE SCALE GENOMIC DNA]</scope>
    <source>
        <strain evidence="1 2">EMB320</strain>
    </source>
</reference>
<dbReference type="AlphaFoldDB" id="A0A844AXH9"/>
<organism evidence="1 2">
    <name type="scientific">Caenimonas koreensis DSM 17982</name>
    <dbReference type="NCBI Taxonomy" id="1121255"/>
    <lineage>
        <taxon>Bacteria</taxon>
        <taxon>Pseudomonadati</taxon>
        <taxon>Pseudomonadota</taxon>
        <taxon>Betaproteobacteria</taxon>
        <taxon>Burkholderiales</taxon>
        <taxon>Comamonadaceae</taxon>
        <taxon>Caenimonas</taxon>
    </lineage>
</organism>